<dbReference type="AlphaFoldDB" id="A0A285NT24"/>
<keyword evidence="2" id="KW-1185">Reference proteome</keyword>
<reference evidence="2" key="1">
    <citation type="submission" date="2017-09" db="EMBL/GenBank/DDBJ databases">
        <authorList>
            <person name="Varghese N."/>
            <person name="Submissions S."/>
        </authorList>
    </citation>
    <scope>NUCLEOTIDE SEQUENCE [LARGE SCALE GENOMIC DNA]</scope>
    <source>
        <strain evidence="2">DSM 27208</strain>
    </source>
</reference>
<dbReference type="SUPFAM" id="SSF46785">
    <property type="entry name" value="Winged helix' DNA-binding domain"/>
    <property type="match status" value="1"/>
</dbReference>
<evidence type="ECO:0000313" key="1">
    <source>
        <dbReference type="EMBL" id="SNZ12358.1"/>
    </source>
</evidence>
<accession>A0A285NT24</accession>
<name>A0A285NT24_NATPI</name>
<organism evidence="1 2">
    <name type="scientific">Natronoarchaeum philippinense</name>
    <dbReference type="NCBI Taxonomy" id="558529"/>
    <lineage>
        <taxon>Archaea</taxon>
        <taxon>Methanobacteriati</taxon>
        <taxon>Methanobacteriota</taxon>
        <taxon>Stenosarchaea group</taxon>
        <taxon>Halobacteria</taxon>
        <taxon>Halobacteriales</taxon>
        <taxon>Natronoarchaeaceae</taxon>
    </lineage>
</organism>
<evidence type="ECO:0000313" key="2">
    <source>
        <dbReference type="Proteomes" id="UP000219453"/>
    </source>
</evidence>
<gene>
    <name evidence="1" type="ORF">SAMN06269185_1650</name>
</gene>
<protein>
    <submittedName>
        <fullName evidence="1">Uncharacterized protein</fullName>
    </submittedName>
</protein>
<dbReference type="InterPro" id="IPR036388">
    <property type="entry name" value="WH-like_DNA-bd_sf"/>
</dbReference>
<sequence>MKNRFPESESRDTNFPPGCIPACVNSEDIRLLQQLLANRHGSLTLTELSARNREDEATLAEHLDGLRENGLVTTLGDSGKYYTVTECGIQVLKQIGHYEQIGILHDMYSAAETDVGAGDRPRPEWL</sequence>
<dbReference type="Gene3D" id="1.10.10.10">
    <property type="entry name" value="Winged helix-like DNA-binding domain superfamily/Winged helix DNA-binding domain"/>
    <property type="match status" value="1"/>
</dbReference>
<dbReference type="EMBL" id="OBEJ01000002">
    <property type="protein sequence ID" value="SNZ12358.1"/>
    <property type="molecule type" value="Genomic_DNA"/>
</dbReference>
<dbReference type="Proteomes" id="UP000219453">
    <property type="component" value="Unassembled WGS sequence"/>
</dbReference>
<dbReference type="InterPro" id="IPR036390">
    <property type="entry name" value="WH_DNA-bd_sf"/>
</dbReference>
<proteinExistence type="predicted"/>